<dbReference type="Gene3D" id="3.40.50.1820">
    <property type="entry name" value="alpha/beta hydrolase"/>
    <property type="match status" value="1"/>
</dbReference>
<proteinExistence type="predicted"/>
<protein>
    <submittedName>
        <fullName evidence="3">Cotranscriptional regulator ARB2A homolog isoform X4</fullName>
    </submittedName>
</protein>
<dbReference type="PANTHER" id="PTHR21357:SF4">
    <property type="entry name" value="FAM172 FAMILY PROTEIN HOMOLOG CG10038"/>
    <property type="match status" value="1"/>
</dbReference>
<feature type="domain" description="Arb2" evidence="1">
    <location>
        <begin position="54"/>
        <end position="294"/>
    </location>
</feature>
<dbReference type="Pfam" id="PF22749">
    <property type="entry name" value="Arb2"/>
    <property type="match status" value="1"/>
</dbReference>
<evidence type="ECO:0000313" key="2">
    <source>
        <dbReference type="Proteomes" id="UP001652625"/>
    </source>
</evidence>
<name>A0ABM4DDL3_HYDVU</name>
<gene>
    <name evidence="3" type="primary">LOC100210806</name>
</gene>
<evidence type="ECO:0000313" key="3">
    <source>
        <dbReference type="RefSeq" id="XP_065672489.1"/>
    </source>
</evidence>
<dbReference type="InterPro" id="IPR029058">
    <property type="entry name" value="AB_hydrolase_fold"/>
</dbReference>
<dbReference type="Proteomes" id="UP001652625">
    <property type="component" value="Chromosome 13"/>
</dbReference>
<sequence length="353" mass="40755">MFSLMINKRILNFFDTVNCIYKLQHWFKLVHFTCRPLFGFTKTIRIISMNSGKKSLKDFGYSFNEAGQLKNIITNEPFVFDVYNGNRKKNQQHYEQLGEIIDEHIYKLLEEDTKLIKVIIPLDCSNNEGCSFIFQSEDAMSAEKVLLLIHGSGVVRAGQWSRRLIINHSLEAGSQLPYIKKGAELGFGIFVLNSNYNYDQNTKTSIRGSETPNDHFDYVWKQIISRSNAKHVAIVAHSYGGVITVEGALNNPEMVDKTFVVALTDSVHHLSPQDNRLNLWMKTNVRNWVSSNAELDKVLSYRDIDCPRYSAGTPVHEETSWKAFDSVWNFIESKWEDRINNKRTIQQKEEKDL</sequence>
<dbReference type="PANTHER" id="PTHR21357">
    <property type="entry name" value="FAM172 FAMILY PROTEIN HOMOLOG CG10038"/>
    <property type="match status" value="1"/>
</dbReference>
<dbReference type="InterPro" id="IPR048263">
    <property type="entry name" value="Arb2"/>
</dbReference>
<reference evidence="3" key="1">
    <citation type="submission" date="2025-08" db="UniProtKB">
        <authorList>
            <consortium name="RefSeq"/>
        </authorList>
    </citation>
    <scope>IDENTIFICATION</scope>
</reference>
<keyword evidence="2" id="KW-1185">Reference proteome</keyword>
<dbReference type="RefSeq" id="XP_065672489.1">
    <property type="nucleotide sequence ID" value="XM_065816417.1"/>
</dbReference>
<evidence type="ECO:0000259" key="1">
    <source>
        <dbReference type="Pfam" id="PF22749"/>
    </source>
</evidence>
<dbReference type="SUPFAM" id="SSF53474">
    <property type="entry name" value="alpha/beta-Hydrolases"/>
    <property type="match status" value="1"/>
</dbReference>
<dbReference type="GeneID" id="100210806"/>
<dbReference type="InterPro" id="IPR053858">
    <property type="entry name" value="Arb2_dom"/>
</dbReference>
<accession>A0ABM4DDL3</accession>
<organism evidence="2 3">
    <name type="scientific">Hydra vulgaris</name>
    <name type="common">Hydra</name>
    <name type="synonym">Hydra attenuata</name>
    <dbReference type="NCBI Taxonomy" id="6087"/>
    <lineage>
        <taxon>Eukaryota</taxon>
        <taxon>Metazoa</taxon>
        <taxon>Cnidaria</taxon>
        <taxon>Hydrozoa</taxon>
        <taxon>Hydroidolina</taxon>
        <taxon>Anthoathecata</taxon>
        <taxon>Aplanulata</taxon>
        <taxon>Hydridae</taxon>
        <taxon>Hydra</taxon>
    </lineage>
</organism>